<dbReference type="InterPro" id="IPR048593">
    <property type="entry name" value="AOAH_Saposin_N"/>
</dbReference>
<feature type="compositionally biased region" description="Basic residues" evidence="2">
    <location>
        <begin position="1061"/>
        <end position="1073"/>
    </location>
</feature>
<keyword evidence="4" id="KW-0378">Hydrolase</keyword>
<organism evidence="4 5">
    <name type="scientific">Anaeramoeba flamelloides</name>
    <dbReference type="NCBI Taxonomy" id="1746091"/>
    <lineage>
        <taxon>Eukaryota</taxon>
        <taxon>Metamonada</taxon>
        <taxon>Anaeramoebidae</taxon>
        <taxon>Anaeramoeba</taxon>
    </lineage>
</organism>
<dbReference type="PANTHER" id="PTHR15010:SF0">
    <property type="entry name" value="ACYLOXYACYL HYDROLASE"/>
    <property type="match status" value="1"/>
</dbReference>
<dbReference type="SMART" id="SM00741">
    <property type="entry name" value="SapB"/>
    <property type="match status" value="1"/>
</dbReference>
<sequence>MSNLKLEFEPQKEDKQEIKEKEKLQRLKKENKLFEEIREQLFLKDHEKITNQEGVRVFKGIGGKYLGPNIKEKEIVATRTEKRKTTKFPIFVDQKGNLYDIHYLPIKKDKAYFRDKAKKDNIEKEIEFEEDEFDKKYFKSGQDPWEIQSKNLRTYAPKNINKIPEFPDCDDYETYEQFEKAAKQWYEQMENNLGYLRLPTVLGSSYSQPIDRSYETEIPLATGEDLTEYQETEMDSITKQGTNSETSESDSEKENNEEKENNKQSDKSENSEISKIGIKKEGTSEISEKSEQSDKITETETTLTKVIDEKTEEKGILDPKQEYQLLKILDNPENLNQKTIKNITFELKNALLQYKPWKSQLIPSEPLPGYYPSFGEYLQAFERWLQICIQEIPQIPFHPSQFESQVGLKISQLSDFNKRGKGLSKDFYLHYFTWYQKVITLNLSEGLSNKEMIGSLITHEMSGKVKAINEWKTLDTTSKEKINKIFKNYQKKIQTNRSNYANIILPILGKFHGVLRGFGAINKGANMLSSQSLMRRFKEHIFEEIRLDCPRTIGKNHCEFSVAEYDFREKVNWNKVKKDPNYVTNKRTYLKNQLFTNRLDKLNAWYKPRENTMNANTEFCKTIKTTLYNINNLNLELLIHIIKTFQYLDDFQNLLNEKQQKLSGQESKTTYLELFISIINIDNFEELLNIYTYSNSEIIHSKLSYFIFQLIQHPIGCSILQQLFQKNDIKNIYWLAYAINYFNLFDHNIYTYREELFDLIKDIYDKDSIVLQFSETMYLSYYLNTILKTLKANTIKNLDNISNIIKKEIQKIYVKTVNFLSENQTLIQKDIFQGLNNRSWTLSSFFLFLFIQLLNVKGPVLLKILFSKEVDLIFRMRLLGNSRLSHVQNASKFIWKKMTSADYIHYFCKNYTGATQNILDDLFIDVNKSSDIYINKDDDDNQQFSSSGGFGSGGDNQNKFLIEKENLIPIPSHISVLIREFSDNLYNDILFLNDYKFNYKQTVLFSKKLIVEIISRIKSQNLKNIYSPMLNQISYFLYSYLKSLKNLNCIGKSVVSTGKISKKRKNSQAKRSKSNQSETNVQQLSTQQGEINIIGKNEIPKIEFENQFLLDILEIINSVRFDLFEFKTQMFNCIRILTKIRELYPLFTQSKVFFEQIRVCSLEKSDINYNRTVWKTIYQLIKYQAGFCDFLQKNELIPSLLDDMLAFSSKESEKTLHLSSTYRYYYFSKLINLPNQELQNIENLQPSSRPYVKDSVKSFKKDVEIIVDAFIKKNLSFKIDRAARRYLTGKMGGPFIKLAIIYQIITNSSSLSKILKDFKKLKDSTKVISAYKNIVEASTECAGATIVLGLIRDIADYEAIKIEQVIEKVCTFLPFELQDLCEDYVKFFGTQIIDAFDRLDNPDSVALELGFCKDKHCRLYPLDNYHQELYEKNKKPQNEKEQEIVSKLTKSLWDLITEEINKITKEHVPILDLDKDHFATYKTLRGSNWRGRDCNDLISGFRPGIVPHDGDHAFDSNCNGIFGTDENGMNYEDKFCKDTNPMGVLVFGDSVGAHFRIPPDYLNAERILDGVLFRTGIRLLEMEVDFPHKSYGTGFDTSYDEICPGNVNSIYLEMRKRNRCNHRNYQNIAVNGMESYHISDLLRTSITKSQELANYPTITFLEIIGNDICAAREVKDFVTEKQFRANLIPFLDELDKTVAPGSKLIFVGMVRGSILFDTLHSHIHTIGHDIDYAKFYEYLKCQDVSPCPMWMTTNDTHRSEADKLGLRLDSVYKELAHSYSANNYEIGYLDFPLQDTIDYFIENDLPISDLIEPVDGFHPSQNGQALIAKFLWKNLNIKYPHFVPEENPYNDQIEEIFKDQGGY</sequence>
<name>A0ABQ8Z632_9EUKA</name>
<evidence type="ECO:0000256" key="2">
    <source>
        <dbReference type="SAM" id="MobiDB-lite"/>
    </source>
</evidence>
<gene>
    <name evidence="4" type="ORF">M0813_14342</name>
</gene>
<proteinExistence type="predicted"/>
<dbReference type="Gene3D" id="3.40.50.1110">
    <property type="entry name" value="SGNH hydrolase"/>
    <property type="match status" value="1"/>
</dbReference>
<keyword evidence="1" id="KW-1015">Disulfide bond</keyword>
<dbReference type="InterPro" id="IPR008139">
    <property type="entry name" value="SaposinB_dom"/>
</dbReference>
<feature type="region of interest" description="Disordered" evidence="2">
    <location>
        <begin position="234"/>
        <end position="299"/>
    </location>
</feature>
<dbReference type="InterPro" id="IPR036514">
    <property type="entry name" value="SGNH_hydro_sf"/>
</dbReference>
<evidence type="ECO:0000259" key="3">
    <source>
        <dbReference type="PROSITE" id="PS50015"/>
    </source>
</evidence>
<evidence type="ECO:0000313" key="5">
    <source>
        <dbReference type="Proteomes" id="UP001150062"/>
    </source>
</evidence>
<dbReference type="Gene3D" id="1.10.225.10">
    <property type="entry name" value="Saposin-like"/>
    <property type="match status" value="1"/>
</dbReference>
<keyword evidence="5" id="KW-1185">Reference proteome</keyword>
<feature type="region of interest" description="Disordered" evidence="2">
    <location>
        <begin position="1061"/>
        <end position="1083"/>
    </location>
</feature>
<evidence type="ECO:0000313" key="4">
    <source>
        <dbReference type="EMBL" id="KAJ6252192.1"/>
    </source>
</evidence>
<dbReference type="PANTHER" id="PTHR15010">
    <property type="entry name" value="ACYLOXYACYL HYDROLASE"/>
    <property type="match status" value="1"/>
</dbReference>
<feature type="compositionally biased region" description="Basic and acidic residues" evidence="2">
    <location>
        <begin position="250"/>
        <end position="298"/>
    </location>
</feature>
<dbReference type="EMBL" id="JAOAOG010000047">
    <property type="protein sequence ID" value="KAJ6252192.1"/>
    <property type="molecule type" value="Genomic_DNA"/>
</dbReference>
<dbReference type="InterPro" id="IPR001087">
    <property type="entry name" value="GDSL"/>
</dbReference>
<feature type="domain" description="Saposin B-type" evidence="3">
    <location>
        <begin position="1337"/>
        <end position="1416"/>
    </location>
</feature>
<protein>
    <submittedName>
        <fullName evidence="4">Acyloxyacyl hydrolase</fullName>
    </submittedName>
</protein>
<evidence type="ECO:0000256" key="1">
    <source>
        <dbReference type="ARBA" id="ARBA00023157"/>
    </source>
</evidence>
<comment type="caution">
    <text evidence="4">The sequence shown here is derived from an EMBL/GenBank/DDBJ whole genome shotgun (WGS) entry which is preliminary data.</text>
</comment>
<dbReference type="GO" id="GO:0016787">
    <property type="term" value="F:hydrolase activity"/>
    <property type="evidence" value="ECO:0007669"/>
    <property type="project" value="UniProtKB-KW"/>
</dbReference>
<dbReference type="Pfam" id="PF00657">
    <property type="entry name" value="Lipase_GDSL"/>
    <property type="match status" value="1"/>
</dbReference>
<dbReference type="SUPFAM" id="SSF47862">
    <property type="entry name" value="Saposin"/>
    <property type="match status" value="1"/>
</dbReference>
<dbReference type="Proteomes" id="UP001150062">
    <property type="component" value="Unassembled WGS sequence"/>
</dbReference>
<dbReference type="InterPro" id="IPR039676">
    <property type="entry name" value="AOAH"/>
</dbReference>
<dbReference type="InterPro" id="IPR011001">
    <property type="entry name" value="Saposin-like"/>
</dbReference>
<dbReference type="SUPFAM" id="SSF52266">
    <property type="entry name" value="SGNH hydrolase"/>
    <property type="match status" value="1"/>
</dbReference>
<reference evidence="4" key="1">
    <citation type="submission" date="2022-08" db="EMBL/GenBank/DDBJ databases">
        <title>Novel sulfate-reducing endosymbionts in the free-living metamonad Anaeramoeba.</title>
        <authorList>
            <person name="Jerlstrom-Hultqvist J."/>
            <person name="Cepicka I."/>
            <person name="Gallot-Lavallee L."/>
            <person name="Salas-Leiva D."/>
            <person name="Curtis B.A."/>
            <person name="Zahonova K."/>
            <person name="Pipaliya S."/>
            <person name="Dacks J."/>
            <person name="Roger A.J."/>
        </authorList>
    </citation>
    <scope>NUCLEOTIDE SEQUENCE</scope>
    <source>
        <strain evidence="4">Schooner1</strain>
    </source>
</reference>
<dbReference type="Pfam" id="PF20825">
    <property type="entry name" value="Saposin"/>
    <property type="match status" value="1"/>
</dbReference>
<dbReference type="PROSITE" id="PS50015">
    <property type="entry name" value="SAP_B"/>
    <property type="match status" value="1"/>
</dbReference>
<accession>A0ABQ8Z632</accession>
<feature type="compositionally biased region" description="Polar residues" evidence="2">
    <location>
        <begin position="1074"/>
        <end position="1083"/>
    </location>
</feature>